<evidence type="ECO:0000313" key="5">
    <source>
        <dbReference type="Proteomes" id="UP000054495"/>
    </source>
</evidence>
<dbReference type="CDD" id="cd09120">
    <property type="entry name" value="PLDc_DNaseII_1"/>
    <property type="match status" value="1"/>
</dbReference>
<dbReference type="GO" id="GO:0004531">
    <property type="term" value="F:deoxyribonuclease II activity"/>
    <property type="evidence" value="ECO:0007669"/>
    <property type="project" value="InterPro"/>
</dbReference>
<gene>
    <name evidence="4" type="ORF">ANCCEY_04394</name>
</gene>
<feature type="signal peptide" evidence="3">
    <location>
        <begin position="1"/>
        <end position="17"/>
    </location>
</feature>
<sequence length="187" mass="20705">MWRICVAFAAFVTCGNARLGCKNMEGEDVDWFAAIKLPPGVDVRKGKSFVYFDSTQDGWKMSSQPVDSKKSAIGATINQIYKVDKKKTFTIAYNDDSPVKAVESGRGHSKGVAAFNSDVGFWMVHSVPNFPPIKSMESIESLEFAYLQTLLTTVDSTHLLQITLKVHSTNELTPVPPIKRGRMPSQQ</sequence>
<keyword evidence="3" id="KW-0732">Signal</keyword>
<feature type="chain" id="PRO_5002307410" evidence="3">
    <location>
        <begin position="18"/>
        <end position="187"/>
    </location>
</feature>
<dbReference type="InterPro" id="IPR004947">
    <property type="entry name" value="DNase_II"/>
</dbReference>
<dbReference type="AlphaFoldDB" id="A0A0D6LXD8"/>
<reference evidence="4 5" key="1">
    <citation type="submission" date="2013-05" db="EMBL/GenBank/DDBJ databases">
        <title>Draft genome of the parasitic nematode Anyclostoma ceylanicum.</title>
        <authorList>
            <person name="Mitreva M."/>
        </authorList>
    </citation>
    <scope>NUCLEOTIDE SEQUENCE [LARGE SCALE GENOMIC DNA]</scope>
</reference>
<dbReference type="Pfam" id="PF03265">
    <property type="entry name" value="DNase_II"/>
    <property type="match status" value="1"/>
</dbReference>
<dbReference type="GO" id="GO:0006309">
    <property type="term" value="P:apoptotic DNA fragmentation"/>
    <property type="evidence" value="ECO:0007669"/>
    <property type="project" value="TreeGrafter"/>
</dbReference>
<comment type="similarity">
    <text evidence="1">Belongs to the DNase II family.</text>
</comment>
<evidence type="ECO:0000313" key="4">
    <source>
        <dbReference type="EMBL" id="EPB76494.1"/>
    </source>
</evidence>
<protein>
    <submittedName>
        <fullName evidence="4">Deoxyribonuclease II</fullName>
    </submittedName>
</protein>
<evidence type="ECO:0000256" key="3">
    <source>
        <dbReference type="SAM" id="SignalP"/>
    </source>
</evidence>
<organism evidence="4 5">
    <name type="scientific">Ancylostoma ceylanicum</name>
    <dbReference type="NCBI Taxonomy" id="53326"/>
    <lineage>
        <taxon>Eukaryota</taxon>
        <taxon>Metazoa</taxon>
        <taxon>Ecdysozoa</taxon>
        <taxon>Nematoda</taxon>
        <taxon>Chromadorea</taxon>
        <taxon>Rhabditida</taxon>
        <taxon>Rhabditina</taxon>
        <taxon>Rhabditomorpha</taxon>
        <taxon>Strongyloidea</taxon>
        <taxon>Ancylostomatidae</taxon>
        <taxon>Ancylostomatinae</taxon>
        <taxon>Ancylostoma</taxon>
    </lineage>
</organism>
<dbReference type="Proteomes" id="UP000054495">
    <property type="component" value="Unassembled WGS sequence"/>
</dbReference>
<dbReference type="PANTHER" id="PTHR10858">
    <property type="entry name" value="DEOXYRIBONUCLEASE II"/>
    <property type="match status" value="1"/>
</dbReference>
<evidence type="ECO:0000256" key="1">
    <source>
        <dbReference type="ARBA" id="ARBA00007527"/>
    </source>
</evidence>
<keyword evidence="5" id="KW-1185">Reference proteome</keyword>
<accession>A0A0D6LXD8</accession>
<name>A0A0D6LXD8_9BILA</name>
<keyword evidence="2" id="KW-0378">Hydrolase</keyword>
<evidence type="ECO:0000256" key="2">
    <source>
        <dbReference type="ARBA" id="ARBA00022801"/>
    </source>
</evidence>
<proteinExistence type="inferred from homology"/>
<dbReference type="PANTHER" id="PTHR10858:SF30">
    <property type="entry name" value="CELL-DEATH-RELATED NUCLEASE 7"/>
    <property type="match status" value="1"/>
</dbReference>
<dbReference type="EMBL" id="KE124862">
    <property type="protein sequence ID" value="EPB76494.1"/>
    <property type="molecule type" value="Genomic_DNA"/>
</dbReference>